<name>A0A6V8SMI9_9CLOT</name>
<dbReference type="AlphaFoldDB" id="A0A6V8SMI9"/>
<dbReference type="EMBL" id="BLZR01000001">
    <property type="protein sequence ID" value="GFP76388.1"/>
    <property type="molecule type" value="Genomic_DNA"/>
</dbReference>
<proteinExistence type="predicted"/>
<organism evidence="1 2">
    <name type="scientific">Clostridium fungisolvens</name>
    <dbReference type="NCBI Taxonomy" id="1604897"/>
    <lineage>
        <taxon>Bacteria</taxon>
        <taxon>Bacillati</taxon>
        <taxon>Bacillota</taxon>
        <taxon>Clostridia</taxon>
        <taxon>Eubacteriales</taxon>
        <taxon>Clostridiaceae</taxon>
        <taxon>Clostridium</taxon>
    </lineage>
</organism>
<gene>
    <name evidence="1" type="ORF">bsdtw1_02490</name>
</gene>
<reference evidence="1 2" key="1">
    <citation type="submission" date="2020-07" db="EMBL/GenBank/DDBJ databases">
        <title>A new beta-1,3-glucan-decomposing anaerobic bacterium isolated from anoxic soil subjected to biological soil disinfestation.</title>
        <authorList>
            <person name="Ueki A."/>
            <person name="Tonouchi A."/>
        </authorList>
    </citation>
    <scope>NUCLEOTIDE SEQUENCE [LARGE SCALE GENOMIC DNA]</scope>
    <source>
        <strain evidence="1 2">TW1</strain>
    </source>
</reference>
<sequence length="306" mass="35670">MLIGNKIFPYPLLRDKDNNADYKSTQFFFDFDKENDSPIIVNGMLVLKNIFFFLDNPELKKLYENGYIKAICEIECSNTVYREFFELFETPQDKEIPISHFANIVTISAYLVATKEIEDFVSEDFVEDFEGYKFHINPSNILAADDGIKFRVDINESNDNKMSSIFTIVNKDDAEGIVTYNNEPGKIVIYLNPENYNIYDTMKNHSMYNSMFFANLVVPVLSNCLQEIQRGFEETDSIEDICDDKIWFKSVLKRYSYVKGKELESEDFYNINCFELAQLLMNEPTDKSIRDFYQLAINGEEASDDE</sequence>
<comment type="caution">
    <text evidence="1">The sequence shown here is derived from an EMBL/GenBank/DDBJ whole genome shotgun (WGS) entry which is preliminary data.</text>
</comment>
<dbReference type="Proteomes" id="UP000580568">
    <property type="component" value="Unassembled WGS sequence"/>
</dbReference>
<keyword evidence="2" id="KW-1185">Reference proteome</keyword>
<accession>A0A6V8SMI9</accession>
<protein>
    <submittedName>
        <fullName evidence="1">Uncharacterized protein</fullName>
    </submittedName>
</protein>
<evidence type="ECO:0000313" key="2">
    <source>
        <dbReference type="Proteomes" id="UP000580568"/>
    </source>
</evidence>
<dbReference type="RefSeq" id="WP_183277819.1">
    <property type="nucleotide sequence ID" value="NZ_BLZR01000001.1"/>
</dbReference>
<evidence type="ECO:0000313" key="1">
    <source>
        <dbReference type="EMBL" id="GFP76388.1"/>
    </source>
</evidence>